<dbReference type="AlphaFoldDB" id="A0A6C0I066"/>
<accession>A0A6C0I066</accession>
<reference evidence="2" key="1">
    <citation type="journal article" date="2020" name="Nature">
        <title>Giant virus diversity and host interactions through global metagenomics.</title>
        <authorList>
            <person name="Schulz F."/>
            <person name="Roux S."/>
            <person name="Paez-Espino D."/>
            <person name="Jungbluth S."/>
            <person name="Walsh D.A."/>
            <person name="Denef V.J."/>
            <person name="McMahon K.D."/>
            <person name="Konstantinidis K.T."/>
            <person name="Eloe-Fadrosh E.A."/>
            <person name="Kyrpides N.C."/>
            <person name="Woyke T."/>
        </authorList>
    </citation>
    <scope>NUCLEOTIDE SEQUENCE</scope>
    <source>
        <strain evidence="2">GVMAG-M-3300023184-182</strain>
    </source>
</reference>
<name>A0A6C0I066_9ZZZZ</name>
<feature type="coiled-coil region" evidence="1">
    <location>
        <begin position="127"/>
        <end position="186"/>
    </location>
</feature>
<organism evidence="2">
    <name type="scientific">viral metagenome</name>
    <dbReference type="NCBI Taxonomy" id="1070528"/>
    <lineage>
        <taxon>unclassified sequences</taxon>
        <taxon>metagenomes</taxon>
        <taxon>organismal metagenomes</taxon>
    </lineage>
</organism>
<sequence length="224" mass="26436">MNSTTQFSNFDAELLLNGDYSQLKNWQHGKGNSIYISWVPDEMTEYVATDFFNYLGEIDRVEFAPLKTGKGRMMFVHFKEWYMSATERLNLIAKTYPAPLHMPISFSDKYGKFKTYELKCSVNTRPIKKVEYNIHQLADMFQQLKQQSEDSQERMNEEVALLYDEINRLNTEVQRLRDIVAAREEDHEDVDREDLEAQIHPEYSEQKLSSCRRNLPFGQGDRHI</sequence>
<keyword evidence="1" id="KW-0175">Coiled coil</keyword>
<evidence type="ECO:0000256" key="1">
    <source>
        <dbReference type="SAM" id="Coils"/>
    </source>
</evidence>
<evidence type="ECO:0000313" key="2">
    <source>
        <dbReference type="EMBL" id="QHT85796.1"/>
    </source>
</evidence>
<proteinExistence type="predicted"/>
<dbReference type="EMBL" id="MN740045">
    <property type="protein sequence ID" value="QHT85796.1"/>
    <property type="molecule type" value="Genomic_DNA"/>
</dbReference>
<protein>
    <submittedName>
        <fullName evidence="2">Uncharacterized protein</fullName>
    </submittedName>
</protein>